<protein>
    <submittedName>
        <fullName evidence="8">Transaminase (Aminotransferase)</fullName>
    </submittedName>
</protein>
<dbReference type="PANTHER" id="PTHR42790">
    <property type="entry name" value="AMINOTRANSFERASE"/>
    <property type="match status" value="1"/>
</dbReference>
<dbReference type="Gene3D" id="3.90.1150.10">
    <property type="entry name" value="Aspartate Aminotransferase, domain 1"/>
    <property type="match status" value="1"/>
</dbReference>
<comment type="similarity">
    <text evidence="2">Belongs to the class-I pyridoxal-phosphate-dependent aminotransferase family.</text>
</comment>
<dbReference type="InterPro" id="IPR015421">
    <property type="entry name" value="PyrdxlP-dep_Trfase_major"/>
</dbReference>
<dbReference type="AlphaFoldDB" id="A0A0R1HL25"/>
<dbReference type="Gene3D" id="3.40.640.10">
    <property type="entry name" value="Type I PLP-dependent aspartate aminotransferase-like (Major domain)"/>
    <property type="match status" value="1"/>
</dbReference>
<dbReference type="InterPro" id="IPR015422">
    <property type="entry name" value="PyrdxlP-dep_Trfase_small"/>
</dbReference>
<dbReference type="Pfam" id="PF00155">
    <property type="entry name" value="Aminotran_1_2"/>
    <property type="match status" value="1"/>
</dbReference>
<comment type="caution">
    <text evidence="8">The sequence shown here is derived from an EMBL/GenBank/DDBJ whole genome shotgun (WGS) entry which is preliminary data.</text>
</comment>
<dbReference type="GO" id="GO:0008483">
    <property type="term" value="F:transaminase activity"/>
    <property type="evidence" value="ECO:0007669"/>
    <property type="project" value="UniProtKB-KW"/>
</dbReference>
<dbReference type="EMBL" id="AZCX01000012">
    <property type="protein sequence ID" value="KRK47087.1"/>
    <property type="molecule type" value="Genomic_DNA"/>
</dbReference>
<dbReference type="InterPro" id="IPR015424">
    <property type="entry name" value="PyrdxlP-dep_Trfase"/>
</dbReference>
<comment type="subunit">
    <text evidence="3">Homodimer.</text>
</comment>
<dbReference type="InterPro" id="IPR050859">
    <property type="entry name" value="Class-I_PLP-dep_aminotransf"/>
</dbReference>
<feature type="domain" description="Aminotransferase class I/classII large" evidence="7">
    <location>
        <begin position="36"/>
        <end position="391"/>
    </location>
</feature>
<keyword evidence="6" id="KW-0663">Pyridoxal phosphate</keyword>
<gene>
    <name evidence="8" type="ORF">FC96_GL000707</name>
</gene>
<name>A0A0R1HL25_9LACO</name>
<dbReference type="GO" id="GO:1901605">
    <property type="term" value="P:alpha-amino acid metabolic process"/>
    <property type="evidence" value="ECO:0007669"/>
    <property type="project" value="TreeGrafter"/>
</dbReference>
<evidence type="ECO:0000256" key="6">
    <source>
        <dbReference type="ARBA" id="ARBA00022898"/>
    </source>
</evidence>
<evidence type="ECO:0000256" key="1">
    <source>
        <dbReference type="ARBA" id="ARBA00001933"/>
    </source>
</evidence>
<evidence type="ECO:0000256" key="4">
    <source>
        <dbReference type="ARBA" id="ARBA00022576"/>
    </source>
</evidence>
<evidence type="ECO:0000256" key="2">
    <source>
        <dbReference type="ARBA" id="ARBA00007441"/>
    </source>
</evidence>
<comment type="cofactor">
    <cofactor evidence="1">
        <name>pyridoxal 5'-phosphate</name>
        <dbReference type="ChEBI" id="CHEBI:597326"/>
    </cofactor>
</comment>
<dbReference type="CDD" id="cd00609">
    <property type="entry name" value="AAT_like"/>
    <property type="match status" value="1"/>
</dbReference>
<keyword evidence="4 8" id="KW-0032">Aminotransferase</keyword>
<evidence type="ECO:0000256" key="5">
    <source>
        <dbReference type="ARBA" id="ARBA00022679"/>
    </source>
</evidence>
<dbReference type="FunFam" id="3.40.640.10:FF:000053">
    <property type="entry name" value="Aminotransferase, class I"/>
    <property type="match status" value="1"/>
</dbReference>
<dbReference type="GO" id="GO:0030170">
    <property type="term" value="F:pyridoxal phosphate binding"/>
    <property type="evidence" value="ECO:0007669"/>
    <property type="project" value="InterPro"/>
</dbReference>
<keyword evidence="5 8" id="KW-0808">Transferase</keyword>
<accession>A0A0R1HL25</accession>
<dbReference type="InterPro" id="IPR004839">
    <property type="entry name" value="Aminotransferase_I/II_large"/>
</dbReference>
<proteinExistence type="inferred from homology"/>
<keyword evidence="9" id="KW-1185">Reference proteome</keyword>
<dbReference type="SUPFAM" id="SSF53383">
    <property type="entry name" value="PLP-dependent transferases"/>
    <property type="match status" value="1"/>
</dbReference>
<dbReference type="Proteomes" id="UP000050911">
    <property type="component" value="Unassembled WGS sequence"/>
</dbReference>
<sequence length="404" mass="44925">MMDQKLFANRVQSEVASRLQGLFPQMPYDDAITFTAGSPAENLFPKAAMQQAYLDAIAAEGAHTFQYHTVQGPVELRERLADRAMKRHQIQDIDADNVMLTAGGQQGIDLVAKLMLNRGDAIVVEAPTYVGALSAFDMYEPTYYEVPLEADGMAVDQLEDLLKQHPEIKLIYTVADFHNPGGVTMSLAKRRRLVELANQYNVMILEDTPYRDLRYVGESLPTIKSFDTEGRVIFLSSFSKILMPTLRTGWLVADQSILTQLYKLKEANDLEVPNITASAINQFMAKNDLDVHIAGLTSEYAVRQQAMVQAIKDELPDGVTATAPEGGFFTWLTLPETIDTTALLYDICTPQAHIAYVPSKNFYAYKNHSNGMRLNFTGLTPEQIQDGMHRLGTVLTAAMTVTTN</sequence>
<dbReference type="PANTHER" id="PTHR42790:SF19">
    <property type="entry name" value="KYNURENINE_ALPHA-AMINOADIPATE AMINOTRANSFERASE, MITOCHONDRIAL"/>
    <property type="match status" value="1"/>
</dbReference>
<evidence type="ECO:0000313" key="8">
    <source>
        <dbReference type="EMBL" id="KRK47087.1"/>
    </source>
</evidence>
<evidence type="ECO:0000259" key="7">
    <source>
        <dbReference type="Pfam" id="PF00155"/>
    </source>
</evidence>
<organism evidence="8 9">
    <name type="scientific">Secundilactobacillus kimchicus JCM 15530</name>
    <dbReference type="NCBI Taxonomy" id="1302272"/>
    <lineage>
        <taxon>Bacteria</taxon>
        <taxon>Bacillati</taxon>
        <taxon>Bacillota</taxon>
        <taxon>Bacilli</taxon>
        <taxon>Lactobacillales</taxon>
        <taxon>Lactobacillaceae</taxon>
        <taxon>Secundilactobacillus</taxon>
    </lineage>
</organism>
<dbReference type="STRING" id="1302272.FC96_GL000707"/>
<evidence type="ECO:0000256" key="3">
    <source>
        <dbReference type="ARBA" id="ARBA00011738"/>
    </source>
</evidence>
<reference evidence="8 9" key="1">
    <citation type="journal article" date="2015" name="Genome Announc.">
        <title>Expanding the biotechnology potential of lactobacilli through comparative genomics of 213 strains and associated genera.</title>
        <authorList>
            <person name="Sun Z."/>
            <person name="Harris H.M."/>
            <person name="McCann A."/>
            <person name="Guo C."/>
            <person name="Argimon S."/>
            <person name="Zhang W."/>
            <person name="Yang X."/>
            <person name="Jeffery I.B."/>
            <person name="Cooney J.C."/>
            <person name="Kagawa T.F."/>
            <person name="Liu W."/>
            <person name="Song Y."/>
            <person name="Salvetti E."/>
            <person name="Wrobel A."/>
            <person name="Rasinkangas P."/>
            <person name="Parkhill J."/>
            <person name="Rea M.C."/>
            <person name="O'Sullivan O."/>
            <person name="Ritari J."/>
            <person name="Douillard F.P."/>
            <person name="Paul Ross R."/>
            <person name="Yang R."/>
            <person name="Briner A.E."/>
            <person name="Felis G.E."/>
            <person name="de Vos W.M."/>
            <person name="Barrangou R."/>
            <person name="Klaenhammer T.R."/>
            <person name="Caufield P.W."/>
            <person name="Cui Y."/>
            <person name="Zhang H."/>
            <person name="O'Toole P.W."/>
        </authorList>
    </citation>
    <scope>NUCLEOTIDE SEQUENCE [LARGE SCALE GENOMIC DNA]</scope>
    <source>
        <strain evidence="8 9">JCM 15530</strain>
    </source>
</reference>
<evidence type="ECO:0000313" key="9">
    <source>
        <dbReference type="Proteomes" id="UP000050911"/>
    </source>
</evidence>
<dbReference type="PATRIC" id="fig|1302272.5.peg.705"/>